<name>A0A0F9V9F6_9ZZZZ</name>
<evidence type="ECO:0008006" key="2">
    <source>
        <dbReference type="Google" id="ProtNLM"/>
    </source>
</evidence>
<organism evidence="1">
    <name type="scientific">marine sediment metagenome</name>
    <dbReference type="NCBI Taxonomy" id="412755"/>
    <lineage>
        <taxon>unclassified sequences</taxon>
        <taxon>metagenomes</taxon>
        <taxon>ecological metagenomes</taxon>
    </lineage>
</organism>
<dbReference type="Pfam" id="PF09957">
    <property type="entry name" value="VapB_antitoxin"/>
    <property type="match status" value="1"/>
</dbReference>
<dbReference type="EMBL" id="LAZR01000064">
    <property type="protein sequence ID" value="KKN96392.1"/>
    <property type="molecule type" value="Genomic_DNA"/>
</dbReference>
<protein>
    <recommendedName>
        <fullName evidence="2">DUF2191 domain-containing protein</fullName>
    </recommendedName>
</protein>
<dbReference type="AlphaFoldDB" id="A0A0F9V9F6"/>
<sequence>MKVTIEVDDDLYAQAFEFAEPGLDKPSDIVQAALQTYVWVKAARHLAEVGGNAPSMSDIPRCRGEPPME</sequence>
<comment type="caution">
    <text evidence="1">The sequence shown here is derived from an EMBL/GenBank/DDBJ whole genome shotgun (WGS) entry which is preliminary data.</text>
</comment>
<evidence type="ECO:0000313" key="1">
    <source>
        <dbReference type="EMBL" id="KKN96392.1"/>
    </source>
</evidence>
<accession>A0A0F9V9F6</accession>
<gene>
    <name evidence="1" type="ORF">LCGC14_0166990</name>
</gene>
<dbReference type="InterPro" id="IPR019239">
    <property type="entry name" value="VapB_antitoxin"/>
</dbReference>
<reference evidence="1" key="1">
    <citation type="journal article" date="2015" name="Nature">
        <title>Complex archaea that bridge the gap between prokaryotes and eukaryotes.</title>
        <authorList>
            <person name="Spang A."/>
            <person name="Saw J.H."/>
            <person name="Jorgensen S.L."/>
            <person name="Zaremba-Niedzwiedzka K."/>
            <person name="Martijn J."/>
            <person name="Lind A.E."/>
            <person name="van Eijk R."/>
            <person name="Schleper C."/>
            <person name="Guy L."/>
            <person name="Ettema T.J."/>
        </authorList>
    </citation>
    <scope>NUCLEOTIDE SEQUENCE</scope>
</reference>
<proteinExistence type="predicted"/>